<dbReference type="KEGG" id="emc:129334255"/>
<dbReference type="Pfam" id="PF00852">
    <property type="entry name" value="Glyco_transf_10"/>
    <property type="match status" value="1"/>
</dbReference>
<dbReference type="InterPro" id="IPR017176">
    <property type="entry name" value="Alpha-1_3-FUT_met"/>
</dbReference>
<dbReference type="GO" id="GO:0000139">
    <property type="term" value="C:Golgi membrane"/>
    <property type="evidence" value="ECO:0007669"/>
    <property type="project" value="InterPro"/>
</dbReference>
<evidence type="ECO:0000256" key="13">
    <source>
        <dbReference type="PIRNR" id="PIRNR037332"/>
    </source>
</evidence>
<keyword evidence="9 13" id="KW-0472">Membrane</keyword>
<evidence type="ECO:0000256" key="10">
    <source>
        <dbReference type="ARBA" id="ARBA00023180"/>
    </source>
</evidence>
<keyword evidence="8" id="KW-1133">Transmembrane helix</keyword>
<dbReference type="Gene3D" id="3.40.50.11660">
    <property type="entry name" value="Glycosyl transferase family 10, C-terminal domain"/>
    <property type="match status" value="1"/>
</dbReference>
<dbReference type="GO" id="GO:0046922">
    <property type="term" value="F:peptide-O-fucosyltransferase activity"/>
    <property type="evidence" value="ECO:0007669"/>
    <property type="project" value="UniProtKB-EC"/>
</dbReference>
<evidence type="ECO:0000259" key="16">
    <source>
        <dbReference type="Pfam" id="PF17039"/>
    </source>
</evidence>
<dbReference type="PANTHER" id="PTHR11929">
    <property type="entry name" value="ALPHA- 1,3 -FUCOSYLTRANSFERASE"/>
    <property type="match status" value="1"/>
</dbReference>
<dbReference type="Pfam" id="PF17039">
    <property type="entry name" value="Glyco_tran_10_N"/>
    <property type="match status" value="1"/>
</dbReference>
<gene>
    <name evidence="18" type="primary">FUT10</name>
</gene>
<evidence type="ECO:0000256" key="12">
    <source>
        <dbReference type="ARBA" id="ARBA00048647"/>
    </source>
</evidence>
<evidence type="ECO:0000256" key="11">
    <source>
        <dbReference type="ARBA" id="ARBA00047273"/>
    </source>
</evidence>
<evidence type="ECO:0000256" key="2">
    <source>
        <dbReference type="ARBA" id="ARBA00004922"/>
    </source>
</evidence>
<dbReference type="RefSeq" id="XP_054842172.1">
    <property type="nucleotide sequence ID" value="XM_054986197.1"/>
</dbReference>
<keyword evidence="6 14" id="KW-0812">Transmembrane</keyword>
<dbReference type="InterPro" id="IPR055270">
    <property type="entry name" value="Glyco_tran_10_C"/>
</dbReference>
<comment type="pathway">
    <text evidence="2">Protein modification; protein glycosylation.</text>
</comment>
<comment type="catalytic activity">
    <reaction evidence="11">
        <text>L-threonyl-[protein] + GDP-beta-L-fucose = 3-O-(alpha-L-fucosyl)-L-threonyl-[protein] + GDP + H(+)</text>
        <dbReference type="Rhea" id="RHEA:70491"/>
        <dbReference type="Rhea" id="RHEA-COMP:11060"/>
        <dbReference type="Rhea" id="RHEA-COMP:17915"/>
        <dbReference type="ChEBI" id="CHEBI:15378"/>
        <dbReference type="ChEBI" id="CHEBI:30013"/>
        <dbReference type="ChEBI" id="CHEBI:57273"/>
        <dbReference type="ChEBI" id="CHEBI:58189"/>
        <dbReference type="ChEBI" id="CHEBI:189631"/>
        <dbReference type="EC" id="2.4.1.221"/>
    </reaction>
    <physiologicalReaction direction="left-to-right" evidence="11">
        <dbReference type="Rhea" id="RHEA:70492"/>
    </physiologicalReaction>
</comment>
<evidence type="ECO:0000256" key="6">
    <source>
        <dbReference type="ARBA" id="ARBA00022692"/>
    </source>
</evidence>
<comment type="similarity">
    <text evidence="3 13 14">Belongs to the glycosyltransferase 10 family.</text>
</comment>
<protein>
    <recommendedName>
        <fullName evidence="13">GDP-fucose protein O-fucosyltransferase</fullName>
        <ecNumber evidence="13">2.4.1.-</ecNumber>
    </recommendedName>
</protein>
<dbReference type="Proteomes" id="UP001190640">
    <property type="component" value="Chromosome 8"/>
</dbReference>
<dbReference type="PANTHER" id="PTHR11929:SF194">
    <property type="entry name" value="ALPHA-(1,3)-FUCOSYLTRANSFERASE 10"/>
    <property type="match status" value="1"/>
</dbReference>
<dbReference type="InterPro" id="IPR031481">
    <property type="entry name" value="Glyco_tran_10_N"/>
</dbReference>
<dbReference type="PIRSF" id="PIRSF037332">
    <property type="entry name" value="Alpha1_3FUT_met"/>
    <property type="match status" value="1"/>
</dbReference>
<evidence type="ECO:0000256" key="14">
    <source>
        <dbReference type="RuleBase" id="RU003832"/>
    </source>
</evidence>
<dbReference type="GO" id="GO:0005789">
    <property type="term" value="C:endoplasmic reticulum membrane"/>
    <property type="evidence" value="ECO:0007669"/>
    <property type="project" value="UniProtKB-SubCell"/>
</dbReference>
<dbReference type="AlphaFoldDB" id="A0AA97JRX6"/>
<evidence type="ECO:0000313" key="18">
    <source>
        <dbReference type="RefSeq" id="XP_054842172.1"/>
    </source>
</evidence>
<organism evidence="17 18">
    <name type="scientific">Eublepharis macularius</name>
    <name type="common">Leopard gecko</name>
    <name type="synonym">Cyrtodactylus macularius</name>
    <dbReference type="NCBI Taxonomy" id="481883"/>
    <lineage>
        <taxon>Eukaryota</taxon>
        <taxon>Metazoa</taxon>
        <taxon>Chordata</taxon>
        <taxon>Craniata</taxon>
        <taxon>Vertebrata</taxon>
        <taxon>Euteleostomi</taxon>
        <taxon>Lepidosauria</taxon>
        <taxon>Squamata</taxon>
        <taxon>Bifurcata</taxon>
        <taxon>Gekkota</taxon>
        <taxon>Eublepharidae</taxon>
        <taxon>Eublepharinae</taxon>
        <taxon>Eublepharis</taxon>
    </lineage>
</organism>
<evidence type="ECO:0000256" key="9">
    <source>
        <dbReference type="ARBA" id="ARBA00023136"/>
    </source>
</evidence>
<dbReference type="GeneID" id="129334255"/>
<feature type="domain" description="Fucosyltransferase C-terminal" evidence="15">
    <location>
        <begin position="213"/>
        <end position="398"/>
    </location>
</feature>
<comment type="catalytic activity">
    <reaction evidence="12">
        <text>L-seryl-[protein] + GDP-beta-L-fucose = 3-O-(alpha-L-fucosyl)-L-seryl-[protein] + GDP + H(+)</text>
        <dbReference type="Rhea" id="RHEA:63644"/>
        <dbReference type="Rhea" id="RHEA-COMP:9863"/>
        <dbReference type="Rhea" id="RHEA-COMP:17914"/>
        <dbReference type="ChEBI" id="CHEBI:15378"/>
        <dbReference type="ChEBI" id="CHEBI:29999"/>
        <dbReference type="ChEBI" id="CHEBI:57273"/>
        <dbReference type="ChEBI" id="CHEBI:58189"/>
        <dbReference type="ChEBI" id="CHEBI:189632"/>
        <dbReference type="EC" id="2.4.1.221"/>
    </reaction>
    <physiologicalReaction direction="left-to-right" evidence="12">
        <dbReference type="Rhea" id="RHEA:63645"/>
    </physiologicalReaction>
</comment>
<comment type="subcellular location">
    <subcellularLocation>
        <location evidence="1 14">Endoplasmic reticulum membrane</location>
        <topology evidence="1 14">Single-pass type II membrane protein</topology>
    </subcellularLocation>
</comment>
<dbReference type="InterPro" id="IPR038577">
    <property type="entry name" value="GT10-like_C_sf"/>
</dbReference>
<accession>A0AA97JRX6</accession>
<comment type="function">
    <text evidence="13">Protein O-fucosyltransferase that specifically catalyzes O-fucosylation of serine or threonine residues in EMI domains of target proteins. Attaches fucose through an O-glycosidic linkage. O-fucosylation of EMI domain-containing proteins may be required for facilitating protein folding and secretion.</text>
</comment>
<name>A0AA97JRX6_EUBMA</name>
<evidence type="ECO:0000256" key="8">
    <source>
        <dbReference type="ARBA" id="ARBA00022989"/>
    </source>
</evidence>
<keyword evidence="10" id="KW-0325">Glycoprotein</keyword>
<evidence type="ECO:0000256" key="3">
    <source>
        <dbReference type="ARBA" id="ARBA00008919"/>
    </source>
</evidence>
<dbReference type="SUPFAM" id="SSF53756">
    <property type="entry name" value="UDP-Glycosyltransferase/glycogen phosphorylase"/>
    <property type="match status" value="1"/>
</dbReference>
<dbReference type="FunFam" id="3.40.50.11660:FF:000002">
    <property type="entry name" value="Alpha-(1,3)-fucosyltransferase"/>
    <property type="match status" value="1"/>
</dbReference>
<dbReference type="EC" id="2.4.1.-" evidence="13"/>
<proteinExistence type="inferred from homology"/>
<feature type="domain" description="Fucosyltransferase N-terminal" evidence="16">
    <location>
        <begin position="83"/>
        <end position="180"/>
    </location>
</feature>
<evidence type="ECO:0000256" key="4">
    <source>
        <dbReference type="ARBA" id="ARBA00022676"/>
    </source>
</evidence>
<sequence>MNAIRKKRFWALCSCVMAFFFLLVTLQVVVELGKSERMETKSVVSQRGAPEEEERQKYASLLVKKPDSSSATKTMVNKDSYPVLVWWSPLTGETGRLGQCGRDACFFTINRTYQDNPMTKAFLFYGTDFSIDGLPLPRKEHHDWALFHEESPKNNYKLFQRPAITLFNYTATFNRRSHLPLTTQYLESIEALQSLRYMTPLQKKNSLRKRLAPLVYVQSDCDPPSDRDSYVKELMTHIEVDSYGACLHNRDLPEHLNNPAFMDSDNFYEILAQYKFVLAFENAVCEDYVTEKLWRPLKLGVVPVYYGSPSIADWLPSNKSAILVAGFSHPRELAVYLKALDTDDKEYEAYLEWKLKGCISNELLLTAMKERTWGVQDITKDNYIDAFECMVCNKVWQNIRREIKGMLPRKWNAEASHLSCPRPEAFVFSSSNSHRTPLQDMWIPSFEQSKREAKALRQLVERNRNFTAQEFWTLVFKGRNTRGL</sequence>
<evidence type="ECO:0000259" key="15">
    <source>
        <dbReference type="Pfam" id="PF00852"/>
    </source>
</evidence>
<keyword evidence="7" id="KW-0735">Signal-anchor</keyword>
<keyword evidence="14" id="KW-0256">Endoplasmic reticulum</keyword>
<keyword evidence="17" id="KW-1185">Reference proteome</keyword>
<keyword evidence="4 13" id="KW-0328">Glycosyltransferase</keyword>
<dbReference type="GO" id="GO:0046920">
    <property type="term" value="F:alpha-(1-&gt;3)-fucosyltransferase activity"/>
    <property type="evidence" value="ECO:0007669"/>
    <property type="project" value="UniProtKB-UniRule"/>
</dbReference>
<keyword evidence="5 13" id="KW-0808">Transferase</keyword>
<evidence type="ECO:0000313" key="17">
    <source>
        <dbReference type="Proteomes" id="UP001190640"/>
    </source>
</evidence>
<dbReference type="InterPro" id="IPR001503">
    <property type="entry name" value="Glyco_trans_10"/>
</dbReference>
<dbReference type="CTD" id="84750"/>
<evidence type="ECO:0000256" key="5">
    <source>
        <dbReference type="ARBA" id="ARBA00022679"/>
    </source>
</evidence>
<evidence type="ECO:0000256" key="7">
    <source>
        <dbReference type="ARBA" id="ARBA00022968"/>
    </source>
</evidence>
<evidence type="ECO:0000256" key="1">
    <source>
        <dbReference type="ARBA" id="ARBA00004648"/>
    </source>
</evidence>
<reference evidence="18" key="1">
    <citation type="submission" date="2025-08" db="UniProtKB">
        <authorList>
            <consortium name="RefSeq"/>
        </authorList>
    </citation>
    <scope>IDENTIFICATION</scope>
    <source>
        <tissue evidence="18">Blood</tissue>
    </source>
</reference>